<dbReference type="InterPro" id="IPR003731">
    <property type="entry name" value="Di-Nase_FeMo-co_biosynth"/>
</dbReference>
<dbReference type="PANTHER" id="PTHR42983">
    <property type="entry name" value="DINITROGENASE IRON-MOLYBDENUM COFACTOR PROTEIN-RELATED"/>
    <property type="match status" value="1"/>
</dbReference>
<protein>
    <recommendedName>
        <fullName evidence="1">Dinitrogenase iron-molybdenum cofactor biosynthesis domain-containing protein</fullName>
    </recommendedName>
</protein>
<organism evidence="2 3">
    <name type="scientific">Methanooceanicella nereidis</name>
    <dbReference type="NCBI Taxonomy" id="2052831"/>
    <lineage>
        <taxon>Archaea</taxon>
        <taxon>Methanobacteriati</taxon>
        <taxon>Methanobacteriota</taxon>
        <taxon>Stenosarchaea group</taxon>
        <taxon>Methanomicrobia</taxon>
        <taxon>Methanocellales</taxon>
        <taxon>Methanocellaceae</taxon>
        <taxon>Methanooceanicella</taxon>
    </lineage>
</organism>
<dbReference type="PANTHER" id="PTHR42983:SF1">
    <property type="entry name" value="IRON-MOLYBDENUM PROTEIN"/>
    <property type="match status" value="1"/>
</dbReference>
<accession>A0AAP2RCZ0</accession>
<feature type="domain" description="Dinitrogenase iron-molybdenum cofactor biosynthesis" evidence="1">
    <location>
        <begin position="15"/>
        <end position="102"/>
    </location>
</feature>
<proteinExistence type="predicted"/>
<dbReference type="EMBL" id="PGCK01000006">
    <property type="protein sequence ID" value="MCD1295043.1"/>
    <property type="molecule type" value="Genomic_DNA"/>
</dbReference>
<comment type="caution">
    <text evidence="2">The sequence shown here is derived from an EMBL/GenBank/DDBJ whole genome shotgun (WGS) entry which is preliminary data.</text>
</comment>
<dbReference type="Proteomes" id="UP001320159">
    <property type="component" value="Unassembled WGS sequence"/>
</dbReference>
<reference evidence="2 3" key="1">
    <citation type="submission" date="2017-11" db="EMBL/GenBank/DDBJ databases">
        <title>Isolation and Characterization of Family Methanocellaceae Species from Potential Methane Hydrate Area Offshore Southwestern Taiwan.</title>
        <authorList>
            <person name="Zhang W.-L."/>
            <person name="Chen W.-C."/>
            <person name="Lai M.-C."/>
            <person name="Chen S.-C."/>
        </authorList>
    </citation>
    <scope>NUCLEOTIDE SEQUENCE [LARGE SCALE GENOMIC DNA]</scope>
    <source>
        <strain evidence="2 3">CWC-04</strain>
    </source>
</reference>
<sequence>MTRYAIPITSPEGLSSPVKEHFAKSEYFVILEAEEDKIVSVDVLHNVPSEEGEKKAADFLADNGVNVVLAGSIGPCMKSILHDRGVKVFMGAEGTAEDAFKDHMAGKLMEVQKTGF</sequence>
<dbReference type="CDD" id="cd00851">
    <property type="entry name" value="MTH1175"/>
    <property type="match status" value="1"/>
</dbReference>
<dbReference type="InterPro" id="IPR036105">
    <property type="entry name" value="DiNase_FeMo-co_biosyn_sf"/>
</dbReference>
<dbReference type="RefSeq" id="WP_230741883.1">
    <property type="nucleotide sequence ID" value="NZ_PGCK01000006.1"/>
</dbReference>
<dbReference type="Pfam" id="PF02579">
    <property type="entry name" value="Nitro_FeMo-Co"/>
    <property type="match status" value="1"/>
</dbReference>
<dbReference type="AlphaFoldDB" id="A0AAP2RCZ0"/>
<evidence type="ECO:0000313" key="3">
    <source>
        <dbReference type="Proteomes" id="UP001320159"/>
    </source>
</evidence>
<dbReference type="SUPFAM" id="SSF53146">
    <property type="entry name" value="Nitrogenase accessory factor-like"/>
    <property type="match status" value="1"/>
</dbReference>
<dbReference type="Gene3D" id="3.30.420.130">
    <property type="entry name" value="Dinitrogenase iron-molybdenum cofactor biosynthesis domain"/>
    <property type="match status" value="1"/>
</dbReference>
<evidence type="ECO:0000313" key="2">
    <source>
        <dbReference type="EMBL" id="MCD1295043.1"/>
    </source>
</evidence>
<evidence type="ECO:0000259" key="1">
    <source>
        <dbReference type="Pfam" id="PF02579"/>
    </source>
</evidence>
<gene>
    <name evidence="2" type="ORF">CUJ83_08540</name>
</gene>
<dbReference type="InterPro" id="IPR033913">
    <property type="entry name" value="MTH1175_dom"/>
</dbReference>
<name>A0AAP2RCZ0_9EURY</name>
<keyword evidence="3" id="KW-1185">Reference proteome</keyword>